<comment type="catalytic activity">
    <reaction evidence="1">
        <text>ATP + protein L-histidine = ADP + protein N-phospho-L-histidine.</text>
        <dbReference type="EC" id="2.7.13.3"/>
    </reaction>
</comment>
<evidence type="ECO:0000313" key="10">
    <source>
        <dbReference type="EMBL" id="MBP2002211.1"/>
    </source>
</evidence>
<evidence type="ECO:0000313" key="11">
    <source>
        <dbReference type="Proteomes" id="UP001519288"/>
    </source>
</evidence>
<dbReference type="RefSeq" id="WP_209864876.1">
    <property type="nucleotide sequence ID" value="NZ_JAGGLD010000007.1"/>
</dbReference>
<evidence type="ECO:0000256" key="7">
    <source>
        <dbReference type="ARBA" id="ARBA00023012"/>
    </source>
</evidence>
<dbReference type="EC" id="2.7.13.3" evidence="2"/>
<feature type="transmembrane region" description="Helical" evidence="8">
    <location>
        <begin position="105"/>
        <end position="123"/>
    </location>
</feature>
<keyword evidence="11" id="KW-1185">Reference proteome</keyword>
<dbReference type="CDD" id="cd16917">
    <property type="entry name" value="HATPase_UhpB-NarQ-NarX-like"/>
    <property type="match status" value="1"/>
</dbReference>
<sequence length="380" mass="42460">MASQSKNSRTGTPIYYSLLWLIYLVFPISILITLPLSQMMISFAILGVFVALYVFSMNYKKYRLLSVWIQILIIAYFALKIDISFLFMAFFPSPIVGFIPSTRQMILGIAGLLSLFTGVLFHYRMDLSIQNIFQLTPAMVIIVLMPLGMKIGQKSRHLREKLFVAEEEIARLSKNEERQRISRDLHDTLGHTLSLITLKGELAERWVMQHPERAILEIRDIQATSRAALRQVRELVSGMNGATIRDELVHAAQILAAAGIDFEVKEAVGLPMLPPLIDNILGMCLRESVTNVVKHSQASQITVMLGQEQSGITLEVHDNGRGVQTESTRSTDISQLGSGVRGMKERLNLVEGVLSIQSELNQGTIMSFKIPLTQKGSVTS</sequence>
<feature type="transmembrane region" description="Helical" evidence="8">
    <location>
        <begin position="65"/>
        <end position="93"/>
    </location>
</feature>
<gene>
    <name evidence="10" type="ORF">J2Z69_003283</name>
</gene>
<evidence type="ECO:0000256" key="4">
    <source>
        <dbReference type="ARBA" id="ARBA00022741"/>
    </source>
</evidence>
<keyword evidence="3 10" id="KW-0808">Transferase</keyword>
<accession>A0ABS4JMI3</accession>
<evidence type="ECO:0000256" key="1">
    <source>
        <dbReference type="ARBA" id="ARBA00000085"/>
    </source>
</evidence>
<evidence type="ECO:0000259" key="9">
    <source>
        <dbReference type="PROSITE" id="PS50109"/>
    </source>
</evidence>
<keyword evidence="8" id="KW-1133">Transmembrane helix</keyword>
<feature type="transmembrane region" description="Helical" evidence="8">
    <location>
        <begin position="41"/>
        <end position="59"/>
    </location>
</feature>
<evidence type="ECO:0000256" key="2">
    <source>
        <dbReference type="ARBA" id="ARBA00012438"/>
    </source>
</evidence>
<dbReference type="Gene3D" id="3.30.565.10">
    <property type="entry name" value="Histidine kinase-like ATPase, C-terminal domain"/>
    <property type="match status" value="1"/>
</dbReference>
<keyword evidence="5 10" id="KW-0418">Kinase</keyword>
<dbReference type="PROSITE" id="PS50109">
    <property type="entry name" value="HIS_KIN"/>
    <property type="match status" value="1"/>
</dbReference>
<reference evidence="10 11" key="1">
    <citation type="submission" date="2021-03" db="EMBL/GenBank/DDBJ databases">
        <title>Genomic Encyclopedia of Type Strains, Phase IV (KMG-IV): sequencing the most valuable type-strain genomes for metagenomic binning, comparative biology and taxonomic classification.</title>
        <authorList>
            <person name="Goeker M."/>
        </authorList>
    </citation>
    <scope>NUCLEOTIDE SEQUENCE [LARGE SCALE GENOMIC DNA]</scope>
    <source>
        <strain evidence="10 11">DSM 26806</strain>
    </source>
</reference>
<dbReference type="Pfam" id="PF02518">
    <property type="entry name" value="HATPase_c"/>
    <property type="match status" value="1"/>
</dbReference>
<evidence type="ECO:0000256" key="5">
    <source>
        <dbReference type="ARBA" id="ARBA00022777"/>
    </source>
</evidence>
<feature type="transmembrane region" description="Helical" evidence="8">
    <location>
        <begin position="14"/>
        <end position="34"/>
    </location>
</feature>
<dbReference type="SUPFAM" id="SSF55874">
    <property type="entry name" value="ATPase domain of HSP90 chaperone/DNA topoisomerase II/histidine kinase"/>
    <property type="match status" value="1"/>
</dbReference>
<dbReference type="InterPro" id="IPR003594">
    <property type="entry name" value="HATPase_dom"/>
</dbReference>
<proteinExistence type="predicted"/>
<name>A0ABS4JMI3_9BACL</name>
<dbReference type="EMBL" id="JAGGLD010000007">
    <property type="protein sequence ID" value="MBP2002211.1"/>
    <property type="molecule type" value="Genomic_DNA"/>
</dbReference>
<dbReference type="PANTHER" id="PTHR24421:SF63">
    <property type="entry name" value="SENSOR HISTIDINE KINASE DESK"/>
    <property type="match status" value="1"/>
</dbReference>
<protein>
    <recommendedName>
        <fullName evidence="2">histidine kinase</fullName>
        <ecNumber evidence="2">2.7.13.3</ecNumber>
    </recommendedName>
</protein>
<dbReference type="Proteomes" id="UP001519288">
    <property type="component" value="Unassembled WGS sequence"/>
</dbReference>
<dbReference type="InterPro" id="IPR011712">
    <property type="entry name" value="Sig_transdc_His_kin_sub3_dim/P"/>
</dbReference>
<keyword evidence="7" id="KW-0902">Two-component regulatory system</keyword>
<dbReference type="Gene3D" id="1.20.5.1930">
    <property type="match status" value="1"/>
</dbReference>
<feature type="transmembrane region" description="Helical" evidence="8">
    <location>
        <begin position="129"/>
        <end position="149"/>
    </location>
</feature>
<evidence type="ECO:0000256" key="6">
    <source>
        <dbReference type="ARBA" id="ARBA00022840"/>
    </source>
</evidence>
<dbReference type="Pfam" id="PF07730">
    <property type="entry name" value="HisKA_3"/>
    <property type="match status" value="1"/>
</dbReference>
<dbReference type="PANTHER" id="PTHR24421">
    <property type="entry name" value="NITRATE/NITRITE SENSOR PROTEIN NARX-RELATED"/>
    <property type="match status" value="1"/>
</dbReference>
<evidence type="ECO:0000256" key="3">
    <source>
        <dbReference type="ARBA" id="ARBA00022679"/>
    </source>
</evidence>
<dbReference type="InterPro" id="IPR005467">
    <property type="entry name" value="His_kinase_dom"/>
</dbReference>
<keyword evidence="6" id="KW-0067">ATP-binding</keyword>
<dbReference type="GO" id="GO:0004673">
    <property type="term" value="F:protein histidine kinase activity"/>
    <property type="evidence" value="ECO:0007669"/>
    <property type="project" value="UniProtKB-EC"/>
</dbReference>
<keyword evidence="4" id="KW-0547">Nucleotide-binding</keyword>
<comment type="caution">
    <text evidence="10">The sequence shown here is derived from an EMBL/GenBank/DDBJ whole genome shotgun (WGS) entry which is preliminary data.</text>
</comment>
<feature type="domain" description="Histidine kinase" evidence="9">
    <location>
        <begin position="285"/>
        <end position="374"/>
    </location>
</feature>
<keyword evidence="8" id="KW-0472">Membrane</keyword>
<evidence type="ECO:0000256" key="8">
    <source>
        <dbReference type="SAM" id="Phobius"/>
    </source>
</evidence>
<dbReference type="InterPro" id="IPR036890">
    <property type="entry name" value="HATPase_C_sf"/>
</dbReference>
<dbReference type="SMART" id="SM00387">
    <property type="entry name" value="HATPase_c"/>
    <property type="match status" value="1"/>
</dbReference>
<dbReference type="InterPro" id="IPR050482">
    <property type="entry name" value="Sensor_HK_TwoCompSys"/>
</dbReference>
<keyword evidence="8" id="KW-0812">Transmembrane</keyword>
<organism evidence="10 11">
    <name type="scientific">Paenibacillus shirakamiensis</name>
    <dbReference type="NCBI Taxonomy" id="1265935"/>
    <lineage>
        <taxon>Bacteria</taxon>
        <taxon>Bacillati</taxon>
        <taxon>Bacillota</taxon>
        <taxon>Bacilli</taxon>
        <taxon>Bacillales</taxon>
        <taxon>Paenibacillaceae</taxon>
        <taxon>Paenibacillus</taxon>
    </lineage>
</organism>